<keyword evidence="7" id="KW-0998">Cell outer membrane</keyword>
<evidence type="ECO:0000256" key="4">
    <source>
        <dbReference type="ARBA" id="ARBA00022729"/>
    </source>
</evidence>
<keyword evidence="8" id="KW-0449">Lipoprotein</keyword>
<dbReference type="Pfam" id="PF01441">
    <property type="entry name" value="Lipoprotein_6"/>
    <property type="match status" value="1"/>
</dbReference>
<evidence type="ECO:0000256" key="8">
    <source>
        <dbReference type="ARBA" id="ARBA00023288"/>
    </source>
</evidence>
<evidence type="ECO:0000313" key="10">
    <source>
        <dbReference type="Proteomes" id="UP000019148"/>
    </source>
</evidence>
<comment type="subcellular location">
    <subcellularLocation>
        <location evidence="2">Cell outer membrane</location>
        <topology evidence="2">Lipid-anchor</topology>
    </subcellularLocation>
</comment>
<organism evidence="9 10">
    <name type="scientific">Borrelia duttonii CR2A</name>
    <dbReference type="NCBI Taxonomy" id="1432657"/>
    <lineage>
        <taxon>Bacteria</taxon>
        <taxon>Pseudomonadati</taxon>
        <taxon>Spirochaetota</taxon>
        <taxon>Spirochaetia</taxon>
        <taxon>Spirochaetales</taxon>
        <taxon>Borreliaceae</taxon>
        <taxon>Borrelia</taxon>
    </lineage>
</organism>
<evidence type="ECO:0000256" key="5">
    <source>
        <dbReference type="ARBA" id="ARBA00023136"/>
    </source>
</evidence>
<evidence type="ECO:0000256" key="6">
    <source>
        <dbReference type="ARBA" id="ARBA00023139"/>
    </source>
</evidence>
<sequence length="161" mass="16896">MVEFLGKVKEVHTLVKSIDELAKAIGKKIKNDDDGFDDEADKNGSLIAGVFSIVRAVGDGLSKLDTSNISGNFKATISSTINNAKTKSEAFLAKLKGQDANLGKNDASSNDVKAAILKSNATKDKGLEELIALNTAIDALLKSATDMVEASIGELTVKSIV</sequence>
<comment type="similarity">
    <text evidence="3">Belongs to the variable small protein (Vsp) family.</text>
</comment>
<keyword evidence="6" id="KW-0564">Palmitate</keyword>
<dbReference type="InterPro" id="IPR001800">
    <property type="entry name" value="Lipoprotein_OspC"/>
</dbReference>
<accession>W6TJ31</accession>
<dbReference type="Gene3D" id="1.20.120.240">
    <property type="entry name" value="Lipoprotein, type 6"/>
    <property type="match status" value="1"/>
</dbReference>
<proteinExistence type="inferred from homology"/>
<keyword evidence="4" id="KW-0732">Signal</keyword>
<dbReference type="PATRIC" id="fig|1432657.3.peg.1809"/>
<evidence type="ECO:0000256" key="7">
    <source>
        <dbReference type="ARBA" id="ARBA00023237"/>
    </source>
</evidence>
<dbReference type="EMBL" id="AZIT01000097">
    <property type="protein sequence ID" value="ETZ17134.1"/>
    <property type="molecule type" value="Genomic_DNA"/>
</dbReference>
<evidence type="ECO:0000256" key="2">
    <source>
        <dbReference type="ARBA" id="ARBA00004459"/>
    </source>
</evidence>
<comment type="caution">
    <text evidence="9">The sequence shown here is derived from an EMBL/GenBank/DDBJ whole genome shotgun (WGS) entry which is preliminary data.</text>
</comment>
<evidence type="ECO:0000313" key="9">
    <source>
        <dbReference type="EMBL" id="ETZ17134.1"/>
    </source>
</evidence>
<gene>
    <name evidence="9" type="ORF">BDCR2A_01945</name>
</gene>
<name>W6TJ31_9SPIR</name>
<dbReference type="AlphaFoldDB" id="W6TJ31"/>
<keyword evidence="5" id="KW-0472">Membrane</keyword>
<comment type="function">
    <text evidence="1">The Vlp and Vsp proteins are antigenically distinct proteins, only one vlp or vsp gene is transcriptionally active at any one time. Switching between these genes is a mechanism of host immune response evasion.</text>
</comment>
<evidence type="ECO:0000256" key="1">
    <source>
        <dbReference type="ARBA" id="ARBA00003932"/>
    </source>
</evidence>
<dbReference type="GO" id="GO:0009279">
    <property type="term" value="C:cell outer membrane"/>
    <property type="evidence" value="ECO:0007669"/>
    <property type="project" value="UniProtKB-SubCell"/>
</dbReference>
<dbReference type="InterPro" id="IPR036437">
    <property type="entry name" value="OspC-like_sf"/>
</dbReference>
<evidence type="ECO:0000256" key="3">
    <source>
        <dbReference type="ARBA" id="ARBA00008719"/>
    </source>
</evidence>
<protein>
    <submittedName>
        <fullName evidence="9">Variable outer membrane protein</fullName>
    </submittedName>
</protein>
<reference evidence="9 10" key="1">
    <citation type="submission" date="2013-12" db="EMBL/GenBank/DDBJ databases">
        <title>Comparative genomics of relapsing fever spirochetes.</title>
        <authorList>
            <person name="Schwan T.G."/>
            <person name="Raffel S.J."/>
            <person name="Porcella S.F."/>
        </authorList>
    </citation>
    <scope>NUCLEOTIDE SEQUENCE [LARGE SCALE GENOMIC DNA]</scope>
    <source>
        <strain evidence="9 10">CR2A</strain>
    </source>
</reference>
<dbReference type="Proteomes" id="UP000019148">
    <property type="component" value="Unassembled WGS sequence"/>
</dbReference>
<dbReference type="SUPFAM" id="SSF63515">
    <property type="entry name" value="Outer surface protein C (OspC)"/>
    <property type="match status" value="1"/>
</dbReference>